<feature type="compositionally biased region" description="Low complexity" evidence="8">
    <location>
        <begin position="124"/>
        <end position="143"/>
    </location>
</feature>
<evidence type="ECO:0000259" key="9">
    <source>
        <dbReference type="PROSITE" id="PS50280"/>
    </source>
</evidence>
<dbReference type="InterPro" id="IPR050777">
    <property type="entry name" value="SET2_Histone-Lys_MeTrsfase"/>
</dbReference>
<feature type="compositionally biased region" description="Basic and acidic residues" evidence="8">
    <location>
        <begin position="156"/>
        <end position="166"/>
    </location>
</feature>
<keyword evidence="4" id="KW-0489">Methyltransferase</keyword>
<evidence type="ECO:0000256" key="2">
    <source>
        <dbReference type="ARBA" id="ARBA00004286"/>
    </source>
</evidence>
<dbReference type="Pfam" id="PF00856">
    <property type="entry name" value="SET"/>
    <property type="match status" value="1"/>
</dbReference>
<keyword evidence="5" id="KW-0808">Transferase</keyword>
<dbReference type="PANTHER" id="PTHR22884">
    <property type="entry name" value="SET DOMAIN PROTEINS"/>
    <property type="match status" value="1"/>
</dbReference>
<keyword evidence="6" id="KW-0949">S-adenosyl-L-methionine</keyword>
<evidence type="ECO:0000256" key="5">
    <source>
        <dbReference type="ARBA" id="ARBA00022679"/>
    </source>
</evidence>
<gene>
    <name evidence="11" type="ORF">PGLA2088_LOCUS4501</name>
</gene>
<evidence type="ECO:0000256" key="6">
    <source>
        <dbReference type="ARBA" id="ARBA00022691"/>
    </source>
</evidence>
<evidence type="ECO:0000256" key="3">
    <source>
        <dbReference type="ARBA" id="ARBA00022454"/>
    </source>
</evidence>
<evidence type="ECO:0000256" key="1">
    <source>
        <dbReference type="ARBA" id="ARBA00004123"/>
    </source>
</evidence>
<evidence type="ECO:0000313" key="12">
    <source>
        <dbReference type="Proteomes" id="UP000626109"/>
    </source>
</evidence>
<name>A0A813I7A2_POLGL</name>
<accession>A0A813I7A2</accession>
<dbReference type="Gene3D" id="2.170.270.10">
    <property type="entry name" value="SET domain"/>
    <property type="match status" value="1"/>
</dbReference>
<evidence type="ECO:0000256" key="4">
    <source>
        <dbReference type="ARBA" id="ARBA00022603"/>
    </source>
</evidence>
<dbReference type="AlphaFoldDB" id="A0A813I7A2"/>
<sequence>MELSPAAAIDASKAGGPARFMNHSCAPNCYAQRWVVAGRLRVGLFAARPVARNEELTFSYVRNIGGRWHKQGREADPCRCGAEACSGAIGLPPPPLAKRPRRIQPIEQEQHPQPQEQEEEQQQREQQQQQRQQQEQQRIQPIEVSKLGDAPADAEMLPRQEKEQQHQQKQQQQQQQQELAAGEKREELTRCHGDEARATINEDTGVNQTKQAEEQAKQAACREHFVSPPCFLIPESPEKREVEKKPEIPNEEAWQGGDVDAKFRLEELHDEDVRPSRVFCEKFYGKDGCLDGGWRQHSTRGARLALAAPSLSLESFFEARPIPGQRELGAAVVWGLYSPSLLAAARGAFEKRLRSRTFGADAVATPELAALLSQTA</sequence>
<feature type="compositionally biased region" description="Low complexity" evidence="8">
    <location>
        <begin position="167"/>
        <end position="178"/>
    </location>
</feature>
<comment type="subcellular location">
    <subcellularLocation>
        <location evidence="2">Chromosome</location>
    </subcellularLocation>
    <subcellularLocation>
        <location evidence="1">Nucleus</location>
    </subcellularLocation>
</comment>
<dbReference type="SMART" id="SM00317">
    <property type="entry name" value="SET"/>
    <property type="match status" value="1"/>
</dbReference>
<comment type="caution">
    <text evidence="11">The sequence shown here is derived from an EMBL/GenBank/DDBJ whole genome shotgun (WGS) entry which is preliminary data.</text>
</comment>
<feature type="domain" description="SET" evidence="9">
    <location>
        <begin position="1"/>
        <end position="61"/>
    </location>
</feature>
<evidence type="ECO:0000313" key="11">
    <source>
        <dbReference type="EMBL" id="CAE8646101.1"/>
    </source>
</evidence>
<dbReference type="GO" id="GO:0005694">
    <property type="term" value="C:chromosome"/>
    <property type="evidence" value="ECO:0007669"/>
    <property type="project" value="UniProtKB-SubCell"/>
</dbReference>
<dbReference type="PROSITE" id="PS50868">
    <property type="entry name" value="POST_SET"/>
    <property type="match status" value="1"/>
</dbReference>
<dbReference type="GO" id="GO:0032259">
    <property type="term" value="P:methylation"/>
    <property type="evidence" value="ECO:0007669"/>
    <property type="project" value="UniProtKB-KW"/>
</dbReference>
<dbReference type="EMBL" id="CAJNNW010004114">
    <property type="protein sequence ID" value="CAE8646101.1"/>
    <property type="molecule type" value="Genomic_DNA"/>
</dbReference>
<feature type="compositionally biased region" description="Basic and acidic residues" evidence="8">
    <location>
        <begin position="181"/>
        <end position="197"/>
    </location>
</feature>
<reference evidence="11" key="1">
    <citation type="submission" date="2021-02" db="EMBL/GenBank/DDBJ databases">
        <authorList>
            <person name="Dougan E. K."/>
            <person name="Rhodes N."/>
            <person name="Thang M."/>
            <person name="Chan C."/>
        </authorList>
    </citation>
    <scope>NUCLEOTIDE SEQUENCE</scope>
</reference>
<dbReference type="Proteomes" id="UP000626109">
    <property type="component" value="Unassembled WGS sequence"/>
</dbReference>
<dbReference type="InterPro" id="IPR001214">
    <property type="entry name" value="SET_dom"/>
</dbReference>
<dbReference type="GO" id="GO:0005634">
    <property type="term" value="C:nucleus"/>
    <property type="evidence" value="ECO:0007669"/>
    <property type="project" value="UniProtKB-SubCell"/>
</dbReference>
<keyword evidence="7" id="KW-0539">Nucleus</keyword>
<organism evidence="11 12">
    <name type="scientific">Polarella glacialis</name>
    <name type="common">Dinoflagellate</name>
    <dbReference type="NCBI Taxonomy" id="89957"/>
    <lineage>
        <taxon>Eukaryota</taxon>
        <taxon>Sar</taxon>
        <taxon>Alveolata</taxon>
        <taxon>Dinophyceae</taxon>
        <taxon>Suessiales</taxon>
        <taxon>Suessiaceae</taxon>
        <taxon>Polarella</taxon>
    </lineage>
</organism>
<dbReference type="SUPFAM" id="SSF82199">
    <property type="entry name" value="SET domain"/>
    <property type="match status" value="1"/>
</dbReference>
<keyword evidence="3" id="KW-0158">Chromosome</keyword>
<evidence type="ECO:0000256" key="7">
    <source>
        <dbReference type="ARBA" id="ARBA00023242"/>
    </source>
</evidence>
<dbReference type="PROSITE" id="PS50280">
    <property type="entry name" value="SET"/>
    <property type="match status" value="1"/>
</dbReference>
<evidence type="ECO:0000256" key="8">
    <source>
        <dbReference type="SAM" id="MobiDB-lite"/>
    </source>
</evidence>
<evidence type="ECO:0000259" key="10">
    <source>
        <dbReference type="PROSITE" id="PS50868"/>
    </source>
</evidence>
<dbReference type="GO" id="GO:0008168">
    <property type="term" value="F:methyltransferase activity"/>
    <property type="evidence" value="ECO:0007669"/>
    <property type="project" value="UniProtKB-KW"/>
</dbReference>
<feature type="domain" description="Post-SET" evidence="10">
    <location>
        <begin position="74"/>
        <end position="90"/>
    </location>
</feature>
<proteinExistence type="predicted"/>
<dbReference type="InterPro" id="IPR003616">
    <property type="entry name" value="Post-SET_dom"/>
</dbReference>
<protein>
    <submittedName>
        <fullName evidence="11">Uncharacterized protein</fullName>
    </submittedName>
</protein>
<feature type="region of interest" description="Disordered" evidence="8">
    <location>
        <begin position="108"/>
        <end position="217"/>
    </location>
</feature>
<dbReference type="InterPro" id="IPR046341">
    <property type="entry name" value="SET_dom_sf"/>
</dbReference>